<dbReference type="InterPro" id="IPR050300">
    <property type="entry name" value="GDXG_lipolytic_enzyme"/>
</dbReference>
<keyword evidence="5" id="KW-1185">Reference proteome</keyword>
<evidence type="ECO:0000256" key="1">
    <source>
        <dbReference type="ARBA" id="ARBA00022801"/>
    </source>
</evidence>
<proteinExistence type="predicted"/>
<dbReference type="Proteomes" id="UP000244903">
    <property type="component" value="Chromosome"/>
</dbReference>
<protein>
    <recommendedName>
        <fullName evidence="3">BD-FAE-like domain-containing protein</fullName>
    </recommendedName>
</protein>
<dbReference type="GO" id="GO:0016787">
    <property type="term" value="F:hydrolase activity"/>
    <property type="evidence" value="ECO:0007669"/>
    <property type="project" value="UniProtKB-KW"/>
</dbReference>
<name>A0AAD0NR63_9ACTN</name>
<dbReference type="InterPro" id="IPR029058">
    <property type="entry name" value="AB_hydrolase_fold"/>
</dbReference>
<evidence type="ECO:0000259" key="3">
    <source>
        <dbReference type="Pfam" id="PF20434"/>
    </source>
</evidence>
<dbReference type="AlphaFoldDB" id="A0AAD0NR63"/>
<dbReference type="PANTHER" id="PTHR48081:SF33">
    <property type="entry name" value="KYNURENINE FORMAMIDASE"/>
    <property type="match status" value="1"/>
</dbReference>
<evidence type="ECO:0000313" key="4">
    <source>
        <dbReference type="EMBL" id="AWH96869.1"/>
    </source>
</evidence>
<dbReference type="RefSeq" id="WP_107746990.1">
    <property type="nucleotide sequence ID" value="NZ_CP015453.1"/>
</dbReference>
<dbReference type="PANTHER" id="PTHR48081">
    <property type="entry name" value="AB HYDROLASE SUPERFAMILY PROTEIN C4A8.06C"/>
    <property type="match status" value="1"/>
</dbReference>
<dbReference type="EMBL" id="CP015453">
    <property type="protein sequence ID" value="AWH96869.1"/>
    <property type="molecule type" value="Genomic_DNA"/>
</dbReference>
<evidence type="ECO:0000256" key="2">
    <source>
        <dbReference type="SAM" id="MobiDB-lite"/>
    </source>
</evidence>
<feature type="domain" description="BD-FAE-like" evidence="3">
    <location>
        <begin position="179"/>
        <end position="295"/>
    </location>
</feature>
<dbReference type="Pfam" id="PF20434">
    <property type="entry name" value="BD-FAE"/>
    <property type="match status" value="1"/>
</dbReference>
<dbReference type="KEGG" id="dpc:A6048_16755"/>
<gene>
    <name evidence="4" type="ORF">A6048_16755</name>
</gene>
<organism evidence="4 5">
    <name type="scientific">Dietzia psychralcaliphila</name>
    <dbReference type="NCBI Taxonomy" id="139021"/>
    <lineage>
        <taxon>Bacteria</taxon>
        <taxon>Bacillati</taxon>
        <taxon>Actinomycetota</taxon>
        <taxon>Actinomycetes</taxon>
        <taxon>Mycobacteriales</taxon>
        <taxon>Dietziaceae</taxon>
        <taxon>Dietzia</taxon>
    </lineage>
</organism>
<feature type="compositionally biased region" description="Basic and acidic residues" evidence="2">
    <location>
        <begin position="413"/>
        <end position="430"/>
    </location>
</feature>
<reference evidence="4 5" key="1">
    <citation type="submission" date="2016-04" db="EMBL/GenBank/DDBJ databases">
        <title>Complete genome sequence of the haloalkaliphilic hydrocarbon-degrading bacterium Dietzia psychralcaliphila ILA-1T, isolated from a drain of a fish product-processing plant.</title>
        <authorList>
            <person name="Zhao J."/>
            <person name="Hu B."/>
            <person name="Geng S."/>
            <person name="Nie Y."/>
            <person name="Tang Y."/>
        </authorList>
    </citation>
    <scope>NUCLEOTIDE SEQUENCE [LARGE SCALE GENOMIC DNA]</scope>
    <source>
        <strain evidence="4 5">ILA-1</strain>
    </source>
</reference>
<feature type="region of interest" description="Disordered" evidence="2">
    <location>
        <begin position="404"/>
        <end position="430"/>
    </location>
</feature>
<dbReference type="InterPro" id="IPR049492">
    <property type="entry name" value="BD-FAE-like_dom"/>
</dbReference>
<evidence type="ECO:0000313" key="5">
    <source>
        <dbReference type="Proteomes" id="UP000244903"/>
    </source>
</evidence>
<accession>A0AAD0NR63</accession>
<sequence>MLPLLLVPPALSTVLALTPVRTPFPAAAAGWVIGLPALELPLHVGAGVVAVTAGALTRRPVTGTGLAGAGLAALTCAGLAVVQARQLAATRALDRAFDESARADAGTTEHAGSADHTGPTPVGRAEPVDTENTTTTRSAARHRTPWSRVLLQPWPLRPRAVEARTRLSYGPDTRATRFDLYTGKGTDRVRGVLIHIHGGHFRAGGPSRESRAMLFEHALRGWAAISTTYHLSPTPEAGFPQHLVDIKRLIHWIRTEGPLHGIPADAPIVVAGSSAGAHIAMMTALTAGDPQFQPGFEDLDTTLAGAIGLYGYYGRLGADTKEVSDPVRHPAEGAPPIAVIHGTADMYTPVKGSRRLVRHLRGGSSNPVVYAELPGAQHGFDAVQSARYLAVVAAIARFTEPLAESGVSSPRCRPTEQDHTEERGNHAVEW</sequence>
<dbReference type="SUPFAM" id="SSF53474">
    <property type="entry name" value="alpha/beta-Hydrolases"/>
    <property type="match status" value="1"/>
</dbReference>
<keyword evidence="1" id="KW-0378">Hydrolase</keyword>
<feature type="region of interest" description="Disordered" evidence="2">
    <location>
        <begin position="101"/>
        <end position="143"/>
    </location>
</feature>
<dbReference type="Gene3D" id="3.40.50.1820">
    <property type="entry name" value="alpha/beta hydrolase"/>
    <property type="match status" value="1"/>
</dbReference>